<gene>
    <name evidence="3" type="ORF">EV682_102267</name>
    <name evidence="2" type="ORF">NCTC11159_01792</name>
</gene>
<evidence type="ECO:0000313" key="3">
    <source>
        <dbReference type="EMBL" id="TCU89355.1"/>
    </source>
</evidence>
<dbReference type="AlphaFoldDB" id="A0A377Q7J6"/>
<dbReference type="EMBL" id="SMBT01000002">
    <property type="protein sequence ID" value="TCU89355.1"/>
    <property type="molecule type" value="Genomic_DNA"/>
</dbReference>
<dbReference type="Proteomes" id="UP000295794">
    <property type="component" value="Unassembled WGS sequence"/>
</dbReference>
<evidence type="ECO:0000256" key="1">
    <source>
        <dbReference type="SAM" id="Phobius"/>
    </source>
</evidence>
<feature type="transmembrane region" description="Helical" evidence="1">
    <location>
        <begin position="98"/>
        <end position="126"/>
    </location>
</feature>
<reference evidence="2 4" key="1">
    <citation type="submission" date="2018-06" db="EMBL/GenBank/DDBJ databases">
        <authorList>
            <consortium name="Pathogen Informatics"/>
            <person name="Doyle S."/>
        </authorList>
    </citation>
    <scope>NUCLEOTIDE SEQUENCE [LARGE SCALE GENOMIC DNA]</scope>
    <source>
        <strain evidence="2 4">NCTC11159</strain>
    </source>
</reference>
<keyword evidence="1" id="KW-0812">Transmembrane</keyword>
<reference evidence="3 5" key="2">
    <citation type="submission" date="2019-03" db="EMBL/GenBank/DDBJ databases">
        <title>Genomic Encyclopedia of Type Strains, Phase IV (KMG-IV): sequencing the most valuable type-strain genomes for metagenomic binning, comparative biology and taxonomic classification.</title>
        <authorList>
            <person name="Goeker M."/>
        </authorList>
    </citation>
    <scope>NUCLEOTIDE SEQUENCE [LARGE SCALE GENOMIC DNA]</scope>
    <source>
        <strain evidence="3 5">DSM 3764</strain>
    </source>
</reference>
<dbReference type="Proteomes" id="UP000255108">
    <property type="component" value="Unassembled WGS sequence"/>
</dbReference>
<sequence>MKFALFLIFSKSLCLSRTIKLQQKLCQRQGVVFRILRPASASGSLVSAHGECCQLQTALSVEEWWRLGKVGGDLPATGAKNHTAVGGVVEPCTAYLCFFLLVLLCFALGAALLDLAAVFLLALLILDTVLLVFL</sequence>
<keyword evidence="5" id="KW-1185">Reference proteome</keyword>
<evidence type="ECO:0000313" key="2">
    <source>
        <dbReference type="EMBL" id="STQ90725.1"/>
    </source>
</evidence>
<name>A0A377Q7J6_9NEIS</name>
<protein>
    <submittedName>
        <fullName evidence="2">Uncharacterized protein</fullName>
    </submittedName>
</protein>
<organism evidence="2 4">
    <name type="scientific">Iodobacter fluviatilis</name>
    <dbReference type="NCBI Taxonomy" id="537"/>
    <lineage>
        <taxon>Bacteria</taxon>
        <taxon>Pseudomonadati</taxon>
        <taxon>Pseudomonadota</taxon>
        <taxon>Betaproteobacteria</taxon>
        <taxon>Neisseriales</taxon>
        <taxon>Chitinibacteraceae</taxon>
        <taxon>Iodobacter</taxon>
    </lineage>
</organism>
<evidence type="ECO:0000313" key="5">
    <source>
        <dbReference type="Proteomes" id="UP000295794"/>
    </source>
</evidence>
<keyword evidence="1" id="KW-0472">Membrane</keyword>
<proteinExistence type="predicted"/>
<accession>A0A377Q7J6</accession>
<keyword evidence="1" id="KW-1133">Transmembrane helix</keyword>
<dbReference type="EMBL" id="UGHR01000001">
    <property type="protein sequence ID" value="STQ90725.1"/>
    <property type="molecule type" value="Genomic_DNA"/>
</dbReference>
<evidence type="ECO:0000313" key="4">
    <source>
        <dbReference type="Proteomes" id="UP000255108"/>
    </source>
</evidence>